<evidence type="ECO:0000256" key="4">
    <source>
        <dbReference type="ARBA" id="ARBA00022723"/>
    </source>
</evidence>
<dbReference type="STRING" id="1620.IV67_GL000303"/>
<proteinExistence type="inferred from homology"/>
<dbReference type="PANTHER" id="PTHR13799">
    <property type="entry name" value="NGG1 INTERACTING FACTOR 3"/>
    <property type="match status" value="1"/>
</dbReference>
<dbReference type="FunFam" id="3.40.1390.30:FF:000001">
    <property type="entry name" value="GTP cyclohydrolase 1 type 2"/>
    <property type="match status" value="1"/>
</dbReference>
<gene>
    <name evidence="6" type="ORF">IV67_GL000303</name>
</gene>
<dbReference type="InterPro" id="IPR002678">
    <property type="entry name" value="DUF34/NIF3"/>
</dbReference>
<protein>
    <recommendedName>
        <fullName evidence="3">GTP cyclohydrolase 1 type 2 homolog</fullName>
    </recommendedName>
</protein>
<dbReference type="GO" id="GO:0005737">
    <property type="term" value="C:cytoplasm"/>
    <property type="evidence" value="ECO:0007669"/>
    <property type="project" value="TreeGrafter"/>
</dbReference>
<feature type="binding site" evidence="5">
    <location>
        <position position="225"/>
    </location>
    <ligand>
        <name>a divalent metal cation</name>
        <dbReference type="ChEBI" id="CHEBI:60240"/>
        <label>1</label>
    </ligand>
</feature>
<reference evidence="6 7" key="1">
    <citation type="journal article" date="2015" name="Genome Announc.">
        <title>Expanding the biotechnology potential of lactobacilli through comparative genomics of 213 strains and associated genera.</title>
        <authorList>
            <person name="Sun Z."/>
            <person name="Harris H.M."/>
            <person name="McCann A."/>
            <person name="Guo C."/>
            <person name="Argimon S."/>
            <person name="Zhang W."/>
            <person name="Yang X."/>
            <person name="Jeffery I.B."/>
            <person name="Cooney J.C."/>
            <person name="Kagawa T.F."/>
            <person name="Liu W."/>
            <person name="Song Y."/>
            <person name="Salvetti E."/>
            <person name="Wrobel A."/>
            <person name="Rasinkangas P."/>
            <person name="Parkhill J."/>
            <person name="Rea M.C."/>
            <person name="O'Sullivan O."/>
            <person name="Ritari J."/>
            <person name="Douillard F.P."/>
            <person name="Paul Ross R."/>
            <person name="Yang R."/>
            <person name="Briner A.E."/>
            <person name="Felis G.E."/>
            <person name="de Vos W.M."/>
            <person name="Barrangou R."/>
            <person name="Klaenhammer T.R."/>
            <person name="Caufield P.W."/>
            <person name="Cui Y."/>
            <person name="Zhang H."/>
            <person name="O'Toole P.W."/>
        </authorList>
    </citation>
    <scope>NUCLEOTIDE SEQUENCE [LARGE SCALE GENOMIC DNA]</scope>
    <source>
        <strain evidence="6 7">DSM 20014</strain>
    </source>
</reference>
<organism evidence="6 7">
    <name type="scientific">Weissella minor</name>
    <dbReference type="NCBI Taxonomy" id="1620"/>
    <lineage>
        <taxon>Bacteria</taxon>
        <taxon>Bacillati</taxon>
        <taxon>Bacillota</taxon>
        <taxon>Bacilli</taxon>
        <taxon>Lactobacillales</taxon>
        <taxon>Lactobacillaceae</taxon>
        <taxon>Weissella</taxon>
    </lineage>
</organism>
<evidence type="ECO:0000256" key="3">
    <source>
        <dbReference type="ARBA" id="ARBA00022112"/>
    </source>
</evidence>
<feature type="binding site" evidence="5">
    <location>
        <position position="65"/>
    </location>
    <ligand>
        <name>a divalent metal cation</name>
        <dbReference type="ChEBI" id="CHEBI:60240"/>
        <label>1</label>
    </ligand>
</feature>
<dbReference type="InterPro" id="IPR036069">
    <property type="entry name" value="DUF34/NIF3_sf"/>
</dbReference>
<feature type="binding site" evidence="5">
    <location>
        <position position="103"/>
    </location>
    <ligand>
        <name>a divalent metal cation</name>
        <dbReference type="ChEBI" id="CHEBI:60240"/>
        <label>1</label>
    </ligand>
</feature>
<comment type="caution">
    <text evidence="6">The sequence shown here is derived from an EMBL/GenBank/DDBJ whole genome shotgun (WGS) entry which is preliminary data.</text>
</comment>
<comment type="similarity">
    <text evidence="1">Belongs to the GTP cyclohydrolase I type 2/NIF3 family.</text>
</comment>
<evidence type="ECO:0000256" key="5">
    <source>
        <dbReference type="PIRSR" id="PIRSR602678-1"/>
    </source>
</evidence>
<dbReference type="PANTHER" id="PTHR13799:SF14">
    <property type="entry name" value="GTP CYCLOHYDROLASE 1 TYPE 2 HOMOLOG"/>
    <property type="match status" value="1"/>
</dbReference>
<evidence type="ECO:0000313" key="7">
    <source>
        <dbReference type="Proteomes" id="UP000051673"/>
    </source>
</evidence>
<evidence type="ECO:0000313" key="6">
    <source>
        <dbReference type="EMBL" id="KRN76794.1"/>
    </source>
</evidence>
<dbReference type="Gene3D" id="3.40.1390.30">
    <property type="entry name" value="NIF3 (NGG1p interacting factor 3)-like"/>
    <property type="match status" value="2"/>
</dbReference>
<dbReference type="NCBIfam" id="TIGR00486">
    <property type="entry name" value="YbgI_SA1388"/>
    <property type="match status" value="1"/>
</dbReference>
<name>A0A0R2JQG5_9LACO</name>
<dbReference type="SUPFAM" id="SSF102705">
    <property type="entry name" value="NIF3 (NGG1p interacting factor 3)-like"/>
    <property type="match status" value="1"/>
</dbReference>
<evidence type="ECO:0000256" key="2">
    <source>
        <dbReference type="ARBA" id="ARBA00011643"/>
    </source>
</evidence>
<feature type="binding site" evidence="5">
    <location>
        <position position="64"/>
    </location>
    <ligand>
        <name>a divalent metal cation</name>
        <dbReference type="ChEBI" id="CHEBI:60240"/>
        <label>2</label>
    </ligand>
</feature>
<sequence>MLASELIAQIENYAPKSLAWEGDRIGIQLGDPNQEIHRVMTTLDVRPEVVDEAIARDADFIFAHHPMMFHAAKDLDLSNPQNAMYAKLLAHNIVVYAAHTNLDAAYPGLNDWLAEDLEIVEDVEPLLPNPDGQTGIGRIGNLAEPTTVAEYAEFVRETFNVAHVRVIANDLQRQIQRIAVLGGDGDSDYEAAQAKGADAFVTADVYYHTGHDILAHDMVVIDPNHHMEANAKPKMAQLVKTWQKTYQWDLDDVYVSEVNTDPYTYI</sequence>
<feature type="binding site" evidence="5">
    <location>
        <position position="228"/>
    </location>
    <ligand>
        <name>a divalent metal cation</name>
        <dbReference type="ChEBI" id="CHEBI:60240"/>
        <label>1</label>
    </ligand>
</feature>
<dbReference type="EMBL" id="JQCD01000024">
    <property type="protein sequence ID" value="KRN76794.1"/>
    <property type="molecule type" value="Genomic_DNA"/>
</dbReference>
<dbReference type="GO" id="GO:0046872">
    <property type="term" value="F:metal ion binding"/>
    <property type="evidence" value="ECO:0007669"/>
    <property type="project" value="UniProtKB-KW"/>
</dbReference>
<dbReference type="Pfam" id="PF01784">
    <property type="entry name" value="DUF34_NIF3"/>
    <property type="match status" value="1"/>
</dbReference>
<dbReference type="PATRIC" id="fig|1620.3.peg.308"/>
<comment type="subunit">
    <text evidence="2">Homohexamer.</text>
</comment>
<keyword evidence="4 5" id="KW-0479">Metal-binding</keyword>
<accession>A0A0R2JQG5</accession>
<dbReference type="AlphaFoldDB" id="A0A0R2JQG5"/>
<evidence type="ECO:0000256" key="1">
    <source>
        <dbReference type="ARBA" id="ARBA00006964"/>
    </source>
</evidence>
<dbReference type="OrthoDB" id="9792792at2"/>
<dbReference type="Proteomes" id="UP000051673">
    <property type="component" value="Unassembled WGS sequence"/>
</dbReference>
<dbReference type="RefSeq" id="WP_057787493.1">
    <property type="nucleotide sequence ID" value="NZ_JQCD01000024.1"/>
</dbReference>
<keyword evidence="7" id="KW-1185">Reference proteome</keyword>